<keyword evidence="2" id="KW-1185">Reference proteome</keyword>
<dbReference type="PANTHER" id="PTHR42941">
    <property type="entry name" value="SLL1037 PROTEIN"/>
    <property type="match status" value="1"/>
</dbReference>
<proteinExistence type="predicted"/>
<dbReference type="Pfam" id="PF16868">
    <property type="entry name" value="NMT1_3"/>
    <property type="match status" value="1"/>
</dbReference>
<dbReference type="PANTHER" id="PTHR42941:SF1">
    <property type="entry name" value="SLL1037 PROTEIN"/>
    <property type="match status" value="1"/>
</dbReference>
<dbReference type="EMBL" id="JACXYY010000003">
    <property type="protein sequence ID" value="MBD3914467.1"/>
    <property type="molecule type" value="Genomic_DNA"/>
</dbReference>
<name>A0ABR8MI78_9ACTN</name>
<organism evidence="1 2">
    <name type="scientific">Nocardioides hwasunensis</name>
    <dbReference type="NCBI Taxonomy" id="397258"/>
    <lineage>
        <taxon>Bacteria</taxon>
        <taxon>Bacillati</taxon>
        <taxon>Actinomycetota</taxon>
        <taxon>Actinomycetes</taxon>
        <taxon>Propionibacteriales</taxon>
        <taxon>Nocardioidaceae</taxon>
        <taxon>Nocardioides</taxon>
    </lineage>
</organism>
<dbReference type="Proteomes" id="UP000649289">
    <property type="component" value="Unassembled WGS sequence"/>
</dbReference>
<evidence type="ECO:0000313" key="1">
    <source>
        <dbReference type="EMBL" id="MBD3914467.1"/>
    </source>
</evidence>
<accession>A0ABR8MI78</accession>
<dbReference type="SUPFAM" id="SSF53850">
    <property type="entry name" value="Periplasmic binding protein-like II"/>
    <property type="match status" value="1"/>
</dbReference>
<evidence type="ECO:0000313" key="2">
    <source>
        <dbReference type="Proteomes" id="UP000649289"/>
    </source>
</evidence>
<sequence>MPPPVELDRRGALRLGGLGFLGVTTPFVAACSPRLPAPRALRLATGPPGAVFREVGRAFAPLLEREWPGCRVRVDETAASSENADLLVAGEADLGFVNVDVAREHRGDLTALARVFDSVLHVVVAQRSDVRTFADLDGRPVAAGLRESGSRYLVDRLVDVTGVRPVLRSYTQEASVRALREGSVEAAFSLTGMPTPAVRTLATTTLDDGGGTRLLDLGRETRELERRYPEEYFTVTIPSSMYPPLSAATTLTVPSLLACRSDLPLDVARTVARVLMEHAPELSDVRPEAGQINARTASSTVPVSLHPGAADYFRSAKP</sequence>
<dbReference type="NCBIfam" id="TIGR02122">
    <property type="entry name" value="TRAP_TAXI"/>
    <property type="match status" value="1"/>
</dbReference>
<dbReference type="RefSeq" id="WP_191198812.1">
    <property type="nucleotide sequence ID" value="NZ_BAAAPA010000004.1"/>
</dbReference>
<protein>
    <submittedName>
        <fullName evidence="1">TAXI family TRAP transporter solute-binding subunit</fullName>
    </submittedName>
</protein>
<gene>
    <name evidence="1" type="ORF">IEZ25_07555</name>
</gene>
<dbReference type="Gene3D" id="3.40.190.10">
    <property type="entry name" value="Periplasmic binding protein-like II"/>
    <property type="match status" value="2"/>
</dbReference>
<comment type="caution">
    <text evidence="1">The sequence shown here is derived from an EMBL/GenBank/DDBJ whole genome shotgun (WGS) entry which is preliminary data.</text>
</comment>
<dbReference type="InterPro" id="IPR011852">
    <property type="entry name" value="TRAP_TAXI"/>
</dbReference>
<reference evidence="1 2" key="1">
    <citation type="submission" date="2020-09" db="EMBL/GenBank/DDBJ databases">
        <title>novel species in genus Nocardioides.</title>
        <authorList>
            <person name="Zhang G."/>
        </authorList>
    </citation>
    <scope>NUCLEOTIDE SEQUENCE [LARGE SCALE GENOMIC DNA]</scope>
    <source>
        <strain evidence="1 2">19197</strain>
    </source>
</reference>